<accession>A0A6S6TDG6</accession>
<reference evidence="1" key="1">
    <citation type="submission" date="2020-01" db="EMBL/GenBank/DDBJ databases">
        <authorList>
            <person name="Meier V. D."/>
            <person name="Meier V D."/>
        </authorList>
    </citation>
    <scope>NUCLEOTIDE SEQUENCE</scope>
    <source>
        <strain evidence="1">HLG_WM_MAG_06</strain>
    </source>
</reference>
<evidence type="ECO:0000313" key="1">
    <source>
        <dbReference type="EMBL" id="CAA6818902.1"/>
    </source>
</evidence>
<protein>
    <submittedName>
        <fullName evidence="1">Uncharacterized protein</fullName>
    </submittedName>
</protein>
<proteinExistence type="predicted"/>
<sequence length="1896" mass="223760">MILQKVLLLSFKCNDIKKLVVKVDYLLDNNSEKKEYRQSTGVILRPIYITDYFFVLTTKHSFKEYDEQSFEDVEVDKLNFDDITVLHSSNTTFKPYTIIDTTNDFVVIVIKASFCIDSKIESIKVLESEFKTCGFTGYANVSNGRLKCFDKCTHEIDHDDFIFEINSGKVLQSSNNDEILATKGLSGSGLFTTVNSDYMLTGVISKVITDNNSFDCINVSFLLKDISLEKYGGIEIVTLESTSIEVSSSLQQSSSLQLDEYKIIIQEEVTKEFKKIKDEYLNGTEKEVQTWIDEIKISPKWSILSNQQKAKIVYEEARVSITNESDKTESLVDKVQQLDSSLYVNRLLSWIEFDKGDLAKAILLLDNNEVATLNQKIALYMSTNNFQDVKATLDLIDIKDRNHETYRLKSLYELYRKDDNHEQALKDINKSLDIKDNYLESKRVKAIILFYQSTLYDVLPNLLPPIIQKNALKIDSKSQEKINMAKTILDEVEKENSEYRDKAWIATIKWLINIDEAIEYIQSLYEDKKYRLVAVQFNIIYDLNIDIREDIKNLELDEDINNLYKADTLIRYYFKQEDKKKTFEVLDKYKNIYLEENKIDYWREYYINILINFELYKEALKFVDENDMSRKDDVKAHIYKVTNDYKSASELYEKLFKENKNPIYRLKICEMKSEENNWEYITEYSDYLLKYFQTEKVVELVILGEINSQNFDKANKLIDIWLPKVNSKLIKDSFLKIKATCESSLGFPERSIQIYEKNNFTNKLEDISNLTYFYKKTDSQDKLETLATNVIKNPNIDINSKIQIASVSKNSSVLLQEVINNNGINKSEKELALDLHKNGIINDLVISYLPQLIEDKSIIGQMINLNEIEGYASKINEQKNHETTLYKNSDISIHYLDRDFFNSFCKENQKTLYIRSAKKYTFLELEKFKSAKLYLDITSLLLLFSIHQLQLVIDSFVKVYLPSNIFFILHDINVSHELIELLKINFKLEKLYYAPEVSKEKLKDKEESSNLLLSIYTLLEFQKDNILICIDDRYVNSFQTTKNENEIISVNDILFTFYKSKIITKHEYYSSLLEIRKRKYLFLLISSKEIIYHLKQCKIEGNRVEESEDLKTLKESLQFMVQNFKYIKPFEQTEIENNQYSEPFFVINQVREINHSIIDLWNEDFEYEEDRYIYLNWVLENLFTLNMFSLIKNKLSDNTDITRTMTVIEITSLFIQAITIISDENQKLYFDWIYHNLISKFFKANSELFQNFIDNLSYSLIQSFFIKDLKEEEQIIVIGLISNLPEKIKNNLYENKELIEKLPFEKRIGVNGLLFNNEVFNNQIKKVINGGGKEIIKAIDKNESIILESIIIENQKRIKINNQGFMNDTFMLLSTSRPKRKKLLEANPEWFDMSDTKKKELIHDIINVQNHHERIEKLYQVKEDSKFYSNIQKDLEKQRLNFDSLIPDNIDILLNHFRLDSSLEFNEAFNLSVETFVNEEDILKTIDEIHHFPISFPQQIIDILKDKIDKEQKEILKAFLNTSSTPISHIQLIKVLVSIQNDSYKKFILYLTKKIFTKEFKLRLEAFFAIKKFIKQEFDIKFTTLNDDMKIALIWSHSNKLMKYFTAYSVDYSWILKEFKTHSNRVTLEVFRPDSSYSMDLLNYDLSYEEFVMTSISYITDDNLDYFGSSIIKRKLEELIREDAYPDFTQLTHNRFNAINSFLQLEENSILDTFPRLKEMLEEMEEVSNENNSIFITFFNLKYNVYPLSNDLKNRLVETIEKYTPLSDTEEQVLLSLYDSLFFVKQLKNINDYQISNKVKEDIKNISLKITTKQQRATLFEILIYMPIKQTNNIELRIKLFSKYLGLFSLENDEEIKVIINKLLMELPLEYSKYFLPLKFRTINNKTLAQRKLNEN</sequence>
<organism evidence="1">
    <name type="scientific">uncultured Sulfurovum sp</name>
    <dbReference type="NCBI Taxonomy" id="269237"/>
    <lineage>
        <taxon>Bacteria</taxon>
        <taxon>Pseudomonadati</taxon>
        <taxon>Campylobacterota</taxon>
        <taxon>Epsilonproteobacteria</taxon>
        <taxon>Campylobacterales</taxon>
        <taxon>Sulfurovaceae</taxon>
        <taxon>Sulfurovum</taxon>
        <taxon>environmental samples</taxon>
    </lineage>
</organism>
<name>A0A6S6TDG6_9BACT</name>
<gene>
    <name evidence="1" type="ORF">HELGO_WM7509</name>
</gene>
<dbReference type="EMBL" id="CACVAP010000090">
    <property type="protein sequence ID" value="CAA6818902.1"/>
    <property type="molecule type" value="Genomic_DNA"/>
</dbReference>